<sequence>MRVGASTAPRPESHLEHARAAWRQLLTTSAGAKLAGPQAARVGFFLGFGMIGQKTLYSFFSPNPARKRSACSPEPADPGTRGVAAVAQSGDVAASPAKKPRAGPEEPGTPPSSPLSPEQLIRIQRNKAAALLRLAARNVPVGFGESWKKHLSGEFGKPYYKGKLGGCGHLVHRAAKPTAVRDCFRGSSFPPSTFFSCSGVKYSQGVFNLQFKVFKRL</sequence>
<reference evidence="2" key="3">
    <citation type="submission" date="2025-09" db="UniProtKB">
        <authorList>
            <consortium name="Ensembl"/>
        </authorList>
    </citation>
    <scope>IDENTIFICATION</scope>
</reference>
<feature type="region of interest" description="Disordered" evidence="1">
    <location>
        <begin position="67"/>
        <end position="117"/>
    </location>
</feature>
<accession>A0A8B9YUG1</accession>
<proteinExistence type="predicted"/>
<keyword evidence="3" id="KW-1185">Reference proteome</keyword>
<dbReference type="GeneTree" id="ENSGT00960000190297"/>
<evidence type="ECO:0000256" key="1">
    <source>
        <dbReference type="SAM" id="MobiDB-lite"/>
    </source>
</evidence>
<evidence type="ECO:0000313" key="3">
    <source>
        <dbReference type="Proteomes" id="UP000694520"/>
    </source>
</evidence>
<protein>
    <submittedName>
        <fullName evidence="2">Uncharacterized protein</fullName>
    </submittedName>
</protein>
<dbReference type="Ensembl" id="ENSBGRT00000049734.1">
    <property type="protein sequence ID" value="ENSBGRP00000042913.1"/>
    <property type="gene ID" value="ENSBGRG00000026812.1"/>
</dbReference>
<evidence type="ECO:0000313" key="2">
    <source>
        <dbReference type="Ensembl" id="ENSBGRP00000042913.1"/>
    </source>
</evidence>
<organism evidence="2 3">
    <name type="scientific">Bos mutus grunniens</name>
    <name type="common">Wild yak</name>
    <name type="synonym">Bos grunniens</name>
    <dbReference type="NCBI Taxonomy" id="30521"/>
    <lineage>
        <taxon>Eukaryota</taxon>
        <taxon>Metazoa</taxon>
        <taxon>Chordata</taxon>
        <taxon>Craniata</taxon>
        <taxon>Vertebrata</taxon>
        <taxon>Euteleostomi</taxon>
        <taxon>Mammalia</taxon>
        <taxon>Eutheria</taxon>
        <taxon>Laurasiatheria</taxon>
        <taxon>Artiodactyla</taxon>
        <taxon>Ruminantia</taxon>
        <taxon>Pecora</taxon>
        <taxon>Bovidae</taxon>
        <taxon>Bovinae</taxon>
        <taxon>Bos</taxon>
    </lineage>
</organism>
<reference evidence="2" key="1">
    <citation type="submission" date="2019-05" db="EMBL/GenBank/DDBJ databases">
        <authorList>
            <person name="Zhang S."/>
            <person name="Liu J."/>
        </authorList>
    </citation>
    <scope>NUCLEOTIDE SEQUENCE [LARGE SCALE GENOMIC DNA]</scope>
</reference>
<name>A0A8B9YUG1_BOSMU</name>
<dbReference type="Proteomes" id="UP000694520">
    <property type="component" value="Chromosome 16"/>
</dbReference>
<dbReference type="AlphaFoldDB" id="A0A8B9YUG1"/>
<reference evidence="2" key="2">
    <citation type="submission" date="2025-08" db="UniProtKB">
        <authorList>
            <consortium name="Ensembl"/>
        </authorList>
    </citation>
    <scope>IDENTIFICATION</scope>
</reference>